<name>A0A179EZ54_METCM</name>
<feature type="compositionally biased region" description="Polar residues" evidence="1">
    <location>
        <begin position="8"/>
        <end position="20"/>
    </location>
</feature>
<reference evidence="2 3" key="1">
    <citation type="journal article" date="2016" name="PLoS Pathog.">
        <title>Biosynthesis of antibiotic leucinostatins in bio-control fungus Purpureocillium lilacinum and their inhibition on phytophthora revealed by genome mining.</title>
        <authorList>
            <person name="Wang G."/>
            <person name="Liu Z."/>
            <person name="Lin R."/>
            <person name="Li E."/>
            <person name="Mao Z."/>
            <person name="Ling J."/>
            <person name="Yang Y."/>
            <person name="Yin W.B."/>
            <person name="Xie B."/>
        </authorList>
    </citation>
    <scope>NUCLEOTIDE SEQUENCE [LARGE SCALE GENOMIC DNA]</scope>
    <source>
        <strain evidence="2">170</strain>
    </source>
</reference>
<keyword evidence="3" id="KW-1185">Reference proteome</keyword>
<accession>A0A179EZ54</accession>
<dbReference type="GeneID" id="28853471"/>
<dbReference type="AlphaFoldDB" id="A0A179EZ54"/>
<gene>
    <name evidence="2" type="ORF">VFPPC_11228</name>
</gene>
<evidence type="ECO:0000256" key="1">
    <source>
        <dbReference type="SAM" id="MobiDB-lite"/>
    </source>
</evidence>
<dbReference type="KEGG" id="pchm:VFPPC_11228"/>
<protein>
    <submittedName>
        <fullName evidence="2">Uncharacterized protein</fullName>
    </submittedName>
</protein>
<dbReference type="RefSeq" id="XP_018136621.1">
    <property type="nucleotide sequence ID" value="XM_018289477.1"/>
</dbReference>
<evidence type="ECO:0000313" key="3">
    <source>
        <dbReference type="Proteomes" id="UP000078397"/>
    </source>
</evidence>
<dbReference type="Proteomes" id="UP000078397">
    <property type="component" value="Unassembled WGS sequence"/>
</dbReference>
<feature type="region of interest" description="Disordered" evidence="1">
    <location>
        <begin position="1"/>
        <end position="20"/>
    </location>
</feature>
<sequence>MAAHALQGSYTPSESTMTGDTYTVNYYPPKTERLWVKQWFAVTNMDCQQCDWVCSPIGADSTNDGSLEPPSQHCDKACDPYRHTVTWVPHRDANCLEYQFSDAFAQCDNSNYCQQN</sequence>
<comment type="caution">
    <text evidence="2">The sequence shown here is derived from an EMBL/GenBank/DDBJ whole genome shotgun (WGS) entry which is preliminary data.</text>
</comment>
<dbReference type="EMBL" id="LSBJ02000017">
    <property type="protein sequence ID" value="OAQ58474.1"/>
    <property type="molecule type" value="Genomic_DNA"/>
</dbReference>
<organism evidence="2 3">
    <name type="scientific">Pochonia chlamydosporia 170</name>
    <dbReference type="NCBI Taxonomy" id="1380566"/>
    <lineage>
        <taxon>Eukaryota</taxon>
        <taxon>Fungi</taxon>
        <taxon>Dikarya</taxon>
        <taxon>Ascomycota</taxon>
        <taxon>Pezizomycotina</taxon>
        <taxon>Sordariomycetes</taxon>
        <taxon>Hypocreomycetidae</taxon>
        <taxon>Hypocreales</taxon>
        <taxon>Clavicipitaceae</taxon>
        <taxon>Pochonia</taxon>
    </lineage>
</organism>
<evidence type="ECO:0000313" key="2">
    <source>
        <dbReference type="EMBL" id="OAQ58474.1"/>
    </source>
</evidence>
<proteinExistence type="predicted"/>